<gene>
    <name evidence="3" type="ORF">OK345_14475</name>
</gene>
<name>A0ABT3JYY2_9XANT</name>
<organism evidence="3 4">
    <name type="scientific">Xanthomonas chitinilytica</name>
    <dbReference type="NCBI Taxonomy" id="2989819"/>
    <lineage>
        <taxon>Bacteria</taxon>
        <taxon>Pseudomonadati</taxon>
        <taxon>Pseudomonadota</taxon>
        <taxon>Gammaproteobacteria</taxon>
        <taxon>Lysobacterales</taxon>
        <taxon>Lysobacteraceae</taxon>
        <taxon>Xanthomonas</taxon>
    </lineage>
</organism>
<evidence type="ECO:0000313" key="4">
    <source>
        <dbReference type="Proteomes" id="UP001209922"/>
    </source>
</evidence>
<keyword evidence="4" id="KW-1185">Reference proteome</keyword>
<dbReference type="RefSeq" id="WP_265128690.1">
    <property type="nucleotide sequence ID" value="NZ_JAPCHY010000013.1"/>
</dbReference>
<dbReference type="PANTHER" id="PTHR38043">
    <property type="entry name" value="PROTEIN HEMX"/>
    <property type="match status" value="1"/>
</dbReference>
<dbReference type="Proteomes" id="UP001209922">
    <property type="component" value="Unassembled WGS sequence"/>
</dbReference>
<dbReference type="EMBL" id="JAPCHY010000013">
    <property type="protein sequence ID" value="MCW4473703.1"/>
    <property type="molecule type" value="Genomic_DNA"/>
</dbReference>
<accession>A0ABT3JYY2</accession>
<keyword evidence="2" id="KW-0472">Membrane</keyword>
<dbReference type="GO" id="GO:0032259">
    <property type="term" value="P:methylation"/>
    <property type="evidence" value="ECO:0007669"/>
    <property type="project" value="UniProtKB-KW"/>
</dbReference>
<reference evidence="3 4" key="1">
    <citation type="submission" date="2022-10" db="EMBL/GenBank/DDBJ databases">
        <title>Xanthomonas sp. H13-6.</title>
        <authorList>
            <person name="Liu X."/>
            <person name="Deng Z."/>
            <person name="Jiang Y."/>
            <person name="Yu T."/>
            <person name="Ai J."/>
        </authorList>
    </citation>
    <scope>NUCLEOTIDE SEQUENCE [LARGE SCALE GENOMIC DNA]</scope>
    <source>
        <strain evidence="3 4">H13-6</strain>
    </source>
</reference>
<evidence type="ECO:0000313" key="3">
    <source>
        <dbReference type="EMBL" id="MCW4473703.1"/>
    </source>
</evidence>
<keyword evidence="3" id="KW-0489">Methyltransferase</keyword>
<dbReference type="InterPro" id="IPR007470">
    <property type="entry name" value="HemX"/>
</dbReference>
<sequence>MNESLPSSPRRRWRWIAVIVLIVLATAAIWFGHRQWQARAAEAAEARAAAAQQLAALQRSVDALRRDQRANARAIQDAAATNRVLRDEILGLGQRNALLEANLAQLADSSRSNVPSLRREEAELLLSQAQQRLEFAGDVEGARRLYALAAGALESIDLPGYLDLRQALMQERNALDALGPGIVPALDAKLLQFADALQQLPDQAPANGDAGPWWHQLLSPLVQIRPTQGDVLVSRSERIAAQDSLQVELSLARAALARGDSGSYRRALTRVDGWLLRLWPDSPARRQHRAELDALRDTELKPTLPELGSTLQQLRAMRDGRTSP</sequence>
<feature type="coiled-coil region" evidence="1">
    <location>
        <begin position="40"/>
        <end position="67"/>
    </location>
</feature>
<comment type="caution">
    <text evidence="3">The sequence shown here is derived from an EMBL/GenBank/DDBJ whole genome shotgun (WGS) entry which is preliminary data.</text>
</comment>
<dbReference type="GO" id="GO:0004851">
    <property type="term" value="F:uroporphyrin-III C-methyltransferase activity"/>
    <property type="evidence" value="ECO:0007669"/>
    <property type="project" value="UniProtKB-EC"/>
</dbReference>
<protein>
    <submittedName>
        <fullName evidence="3">Uroporphyrinogen-III C-methyltransferase</fullName>
        <ecNumber evidence="3">2.1.1.107</ecNumber>
    </submittedName>
</protein>
<dbReference type="Pfam" id="PF04375">
    <property type="entry name" value="HemX"/>
    <property type="match status" value="1"/>
</dbReference>
<keyword evidence="1" id="KW-0175">Coiled coil</keyword>
<evidence type="ECO:0000256" key="2">
    <source>
        <dbReference type="SAM" id="Phobius"/>
    </source>
</evidence>
<proteinExistence type="predicted"/>
<keyword evidence="2" id="KW-1133">Transmembrane helix</keyword>
<evidence type="ECO:0000256" key="1">
    <source>
        <dbReference type="SAM" id="Coils"/>
    </source>
</evidence>
<dbReference type="EC" id="2.1.1.107" evidence="3"/>
<keyword evidence="2" id="KW-0812">Transmembrane</keyword>
<dbReference type="PANTHER" id="PTHR38043:SF1">
    <property type="entry name" value="PROTEIN HEMX"/>
    <property type="match status" value="1"/>
</dbReference>
<feature type="transmembrane region" description="Helical" evidence="2">
    <location>
        <begin position="12"/>
        <end position="31"/>
    </location>
</feature>
<keyword evidence="3" id="KW-0808">Transferase</keyword>